<dbReference type="SUPFAM" id="SSF54211">
    <property type="entry name" value="Ribosomal protein S5 domain 2-like"/>
    <property type="match status" value="1"/>
</dbReference>
<dbReference type="GO" id="GO:0006412">
    <property type="term" value="P:translation"/>
    <property type="evidence" value="ECO:0007669"/>
    <property type="project" value="InterPro"/>
</dbReference>
<dbReference type="InterPro" id="IPR014721">
    <property type="entry name" value="Ribsml_uS5_D2-typ_fold_subgr"/>
</dbReference>
<evidence type="ECO:0000313" key="7">
    <source>
        <dbReference type="EMBL" id="AFQ93842.1"/>
    </source>
</evidence>
<evidence type="ECO:0000256" key="3">
    <source>
        <dbReference type="ARBA" id="ARBA00023274"/>
    </source>
</evidence>
<proteinExistence type="inferred from homology"/>
<dbReference type="AlphaFoldDB" id="J7KDR8"/>
<evidence type="ECO:0000256" key="1">
    <source>
        <dbReference type="ARBA" id="ARBA00005251"/>
    </source>
</evidence>
<keyword evidence="7" id="KW-0150">Chloroplast</keyword>
<evidence type="ECO:0000256" key="4">
    <source>
        <dbReference type="ARBA" id="ARBA00035152"/>
    </source>
</evidence>
<dbReference type="GeneID" id="13543553"/>
<organism evidence="7">
    <name type="scientific">Trebouxiophyceae sp. MX-AZ01</name>
    <dbReference type="NCBI Taxonomy" id="1208065"/>
    <lineage>
        <taxon>Eukaryota</taxon>
        <taxon>Viridiplantae</taxon>
        <taxon>Chlorophyta</taxon>
        <taxon>core chlorophytes</taxon>
        <taxon>Trebouxiophyceae</taxon>
    </lineage>
</organism>
<dbReference type="GO" id="GO:0003723">
    <property type="term" value="F:RNA binding"/>
    <property type="evidence" value="ECO:0007669"/>
    <property type="project" value="TreeGrafter"/>
</dbReference>
<dbReference type="Gene3D" id="3.30.230.10">
    <property type="match status" value="1"/>
</dbReference>
<keyword evidence="2 6" id="KW-0689">Ribosomal protein</keyword>
<dbReference type="InterPro" id="IPR000754">
    <property type="entry name" value="Ribosomal_uS9"/>
</dbReference>
<dbReference type="GO" id="GO:0003735">
    <property type="term" value="F:structural constituent of ribosome"/>
    <property type="evidence" value="ECO:0007669"/>
    <property type="project" value="InterPro"/>
</dbReference>
<dbReference type="GO" id="GO:0015935">
    <property type="term" value="C:small ribosomal subunit"/>
    <property type="evidence" value="ECO:0007669"/>
    <property type="project" value="TreeGrafter"/>
</dbReference>
<dbReference type="PANTHER" id="PTHR21569:SF1">
    <property type="entry name" value="SMALL RIBOSOMAL SUBUNIT PROTEIN US9M"/>
    <property type="match status" value="1"/>
</dbReference>
<dbReference type="RefSeq" id="YP_006666487.1">
    <property type="nucleotide sequence ID" value="NC_018569.1"/>
</dbReference>
<keyword evidence="7" id="KW-0934">Plastid</keyword>
<gene>
    <name evidence="7" type="primary">rps9</name>
</gene>
<sequence>MQDNALAIESIEAPLRVVKLHKECGIIVTVGGGGRSSQAQAIRLGIARALCSLKDSYRAPLRQKGLLTQDSRCKERRKYGLKKARKAPQYSKR</sequence>
<comment type="similarity">
    <text evidence="1 6">Belongs to the universal ribosomal protein uS9 family.</text>
</comment>
<geneLocation type="chloroplast" evidence="7"/>
<name>J7KDR8_9CHLO</name>
<evidence type="ECO:0000256" key="5">
    <source>
        <dbReference type="ARBA" id="ARBA00035437"/>
    </source>
</evidence>
<reference evidence="7" key="1">
    <citation type="journal article" date="2012" name="Eukaryot. Cell">
        <title>Complete Mitochondrial and Plastid Genomes of the Green Microalga Trebouxiophyceae sp. Strain MX-AZ01 Isolated from a Highly Acidic Geothermal Lake.</title>
        <authorList>
            <person name="Servin-Garciduenas L.E."/>
            <person name="Martinez-Romero E."/>
        </authorList>
    </citation>
    <scope>NUCLEOTIDE SEQUENCE</scope>
    <source>
        <strain evidence="7">MX-AZ01</strain>
    </source>
</reference>
<dbReference type="PROSITE" id="PS00360">
    <property type="entry name" value="RIBOSOMAL_S9"/>
    <property type="match status" value="1"/>
</dbReference>
<keyword evidence="3 6" id="KW-0687">Ribonucleoprotein</keyword>
<evidence type="ECO:0000256" key="6">
    <source>
        <dbReference type="RuleBase" id="RU003815"/>
    </source>
</evidence>
<dbReference type="InterPro" id="IPR020574">
    <property type="entry name" value="Ribosomal_uS9_CS"/>
</dbReference>
<protein>
    <recommendedName>
        <fullName evidence="4">Small ribosomal subunit protein uS9c</fullName>
    </recommendedName>
    <alternativeName>
        <fullName evidence="5">30S ribosomal protein S9, chloroplastic</fullName>
    </alternativeName>
</protein>
<dbReference type="PANTHER" id="PTHR21569">
    <property type="entry name" value="RIBOSOMAL PROTEIN S9"/>
    <property type="match status" value="1"/>
</dbReference>
<dbReference type="EMBL" id="JX402620">
    <property type="protein sequence ID" value="AFQ93842.1"/>
    <property type="molecule type" value="Genomic_DNA"/>
</dbReference>
<accession>J7KDR8</accession>
<dbReference type="InterPro" id="IPR020568">
    <property type="entry name" value="Ribosomal_Su5_D2-typ_SF"/>
</dbReference>
<dbReference type="Pfam" id="PF00380">
    <property type="entry name" value="Ribosomal_S9"/>
    <property type="match status" value="1"/>
</dbReference>
<evidence type="ECO:0000256" key="2">
    <source>
        <dbReference type="ARBA" id="ARBA00022980"/>
    </source>
</evidence>